<dbReference type="AlphaFoldDB" id="A0A452J0H5"/>
<dbReference type="InterPro" id="IPR020440">
    <property type="entry name" value="IL-17_chr"/>
</dbReference>
<keyword evidence="7" id="KW-1185">Reference proteome</keyword>
<keyword evidence="5" id="KW-0732">Signal</keyword>
<dbReference type="PRINTS" id="PR01932">
    <property type="entry name" value="INTRLEUKIN17"/>
</dbReference>
<dbReference type="Proteomes" id="UP000291020">
    <property type="component" value="Unassembled WGS sequence"/>
</dbReference>
<comment type="similarity">
    <text evidence="2">Belongs to the IL-17 family.</text>
</comment>
<evidence type="ECO:0000313" key="6">
    <source>
        <dbReference type="Ensembl" id="ENSGAGP00000033857.1"/>
    </source>
</evidence>
<dbReference type="SUPFAM" id="SSF57501">
    <property type="entry name" value="Cystine-knot cytokines"/>
    <property type="match status" value="1"/>
</dbReference>
<sequence length="160" mass="18088">MQLKVEAAAQVLLGFAFCQTFGAHIPCREPSDAELESMLSRHLAPGVSLLAPMKDVLPDQDLKSCPVNVSQTSSRLQDRSASPWSYRVNEDLHRYPRRVLEAYCLCEGCLVDRQEDRSVQSEPFYQEVPVLQKSGWCEAGQYVYQPSRLQVAQFCICTFP</sequence>
<reference evidence="6" key="3">
    <citation type="submission" date="2025-09" db="UniProtKB">
        <authorList>
            <consortium name="Ensembl"/>
        </authorList>
    </citation>
    <scope>IDENTIFICATION</scope>
</reference>
<evidence type="ECO:0000256" key="5">
    <source>
        <dbReference type="ARBA" id="ARBA00022729"/>
    </source>
</evidence>
<evidence type="ECO:0000256" key="3">
    <source>
        <dbReference type="ARBA" id="ARBA00022514"/>
    </source>
</evidence>
<accession>A0A452J0H5</accession>
<proteinExistence type="inferred from homology"/>
<dbReference type="Pfam" id="PF06083">
    <property type="entry name" value="IL17"/>
    <property type="match status" value="1"/>
</dbReference>
<dbReference type="GO" id="GO:0005125">
    <property type="term" value="F:cytokine activity"/>
    <property type="evidence" value="ECO:0007669"/>
    <property type="project" value="UniProtKB-KW"/>
</dbReference>
<name>A0A452J0H5_9SAUR</name>
<evidence type="ECO:0000256" key="2">
    <source>
        <dbReference type="ARBA" id="ARBA00007236"/>
    </source>
</evidence>
<dbReference type="STRING" id="38772.ENSGAGP00000033857"/>
<dbReference type="Ensembl" id="ENSGAGT00000038348.1">
    <property type="protein sequence ID" value="ENSGAGP00000033857.1"/>
    <property type="gene ID" value="ENSGAGG00000024083.1"/>
</dbReference>
<evidence type="ECO:0000256" key="4">
    <source>
        <dbReference type="ARBA" id="ARBA00022525"/>
    </source>
</evidence>
<evidence type="ECO:0000313" key="7">
    <source>
        <dbReference type="Proteomes" id="UP000291020"/>
    </source>
</evidence>
<dbReference type="InterPro" id="IPR010345">
    <property type="entry name" value="IL-17_fam"/>
</dbReference>
<evidence type="ECO:0008006" key="8">
    <source>
        <dbReference type="Google" id="ProtNLM"/>
    </source>
</evidence>
<dbReference type="InterPro" id="IPR029034">
    <property type="entry name" value="Cystine-knot_cytokine"/>
</dbReference>
<keyword evidence="4" id="KW-0964">Secreted</keyword>
<keyword evidence="3" id="KW-0202">Cytokine</keyword>
<reference evidence="6" key="2">
    <citation type="submission" date="2025-08" db="UniProtKB">
        <authorList>
            <consortium name="Ensembl"/>
        </authorList>
    </citation>
    <scope>IDENTIFICATION</scope>
</reference>
<dbReference type="GO" id="GO:0005615">
    <property type="term" value="C:extracellular space"/>
    <property type="evidence" value="ECO:0007669"/>
    <property type="project" value="UniProtKB-KW"/>
</dbReference>
<comment type="subcellular location">
    <subcellularLocation>
        <location evidence="1">Secreted</location>
    </subcellularLocation>
</comment>
<reference evidence="7" key="1">
    <citation type="journal article" date="2017" name="PLoS ONE">
        <title>The Agassiz's desert tortoise genome provides a resource for the conservation of a threatened species.</title>
        <authorList>
            <person name="Tollis M."/>
            <person name="DeNardo D.F."/>
            <person name="Cornelius J.A."/>
            <person name="Dolby G.A."/>
            <person name="Edwards T."/>
            <person name="Henen B.T."/>
            <person name="Karl A.E."/>
            <person name="Murphy R.W."/>
            <person name="Kusumi K."/>
        </authorList>
    </citation>
    <scope>NUCLEOTIDE SEQUENCE [LARGE SCALE GENOMIC DNA]</scope>
</reference>
<protein>
    <recommendedName>
        <fullName evidence="8">Interleukin 17D</fullName>
    </recommendedName>
</protein>
<dbReference type="Gene3D" id="2.10.90.10">
    <property type="entry name" value="Cystine-knot cytokines"/>
    <property type="match status" value="1"/>
</dbReference>
<dbReference type="GO" id="GO:0006954">
    <property type="term" value="P:inflammatory response"/>
    <property type="evidence" value="ECO:0007669"/>
    <property type="project" value="InterPro"/>
</dbReference>
<evidence type="ECO:0000256" key="1">
    <source>
        <dbReference type="ARBA" id="ARBA00004613"/>
    </source>
</evidence>
<organism evidence="6 7">
    <name type="scientific">Gopherus agassizii</name>
    <name type="common">Agassiz's desert tortoise</name>
    <dbReference type="NCBI Taxonomy" id="38772"/>
    <lineage>
        <taxon>Eukaryota</taxon>
        <taxon>Metazoa</taxon>
        <taxon>Chordata</taxon>
        <taxon>Craniata</taxon>
        <taxon>Vertebrata</taxon>
        <taxon>Euteleostomi</taxon>
        <taxon>Archelosauria</taxon>
        <taxon>Testudinata</taxon>
        <taxon>Testudines</taxon>
        <taxon>Cryptodira</taxon>
        <taxon>Durocryptodira</taxon>
        <taxon>Testudinoidea</taxon>
        <taxon>Testudinidae</taxon>
        <taxon>Gopherus</taxon>
    </lineage>
</organism>